<dbReference type="AlphaFoldDB" id="A0A139BW55"/>
<reference evidence="3 4" key="2">
    <citation type="submission" date="2016-03" db="EMBL/GenBank/DDBJ databases">
        <title>New uncultured bacterium of the family Gallionellaceae from acid mine drainage: description and reconstruction of genome based on metagenomic analysis of microbial community.</title>
        <authorList>
            <person name="Kadnikov V."/>
            <person name="Ivasenko D."/>
            <person name="Beletsky A."/>
            <person name="Mardanov A."/>
            <person name="Danilova E."/>
            <person name="Pimenov N."/>
            <person name="Karnachuk O."/>
            <person name="Ravin N."/>
        </authorList>
    </citation>
    <scope>NUCLEOTIDE SEQUENCE [LARGE SCALE GENOMIC DNA]</scope>
    <source>
        <strain evidence="3">ShG14-8</strain>
    </source>
</reference>
<accession>A0A139BW55</accession>
<evidence type="ECO:0000313" key="4">
    <source>
        <dbReference type="Proteomes" id="UP000070578"/>
    </source>
</evidence>
<dbReference type="Proteomes" id="UP000070578">
    <property type="component" value="Unassembled WGS sequence"/>
</dbReference>
<name>A0A139BW55_9PROT</name>
<dbReference type="SMART" id="SM00116">
    <property type="entry name" value="CBS"/>
    <property type="match status" value="2"/>
</dbReference>
<comment type="caution">
    <text evidence="3">The sequence shown here is derived from an EMBL/GenBank/DDBJ whole genome shotgun (WGS) entry which is preliminary data.</text>
</comment>
<dbReference type="GO" id="GO:0015095">
    <property type="term" value="F:magnesium ion transmembrane transporter activity"/>
    <property type="evidence" value="ECO:0007669"/>
    <property type="project" value="InterPro"/>
</dbReference>
<dbReference type="SUPFAM" id="SSF158791">
    <property type="entry name" value="MgtE N-terminal domain-like"/>
    <property type="match status" value="1"/>
</dbReference>
<dbReference type="InterPro" id="IPR046342">
    <property type="entry name" value="CBS_dom_sf"/>
</dbReference>
<dbReference type="CDD" id="cd04606">
    <property type="entry name" value="CBS_pair_Mg_transporter"/>
    <property type="match status" value="1"/>
</dbReference>
<evidence type="ECO:0000313" key="3">
    <source>
        <dbReference type="EMBL" id="KXS33219.1"/>
    </source>
</evidence>
<dbReference type="Gene3D" id="3.10.580.10">
    <property type="entry name" value="CBS-domain"/>
    <property type="match status" value="1"/>
</dbReference>
<dbReference type="EMBL" id="LSLI01000009">
    <property type="protein sequence ID" value="KXS33219.1"/>
    <property type="molecule type" value="Genomic_DNA"/>
</dbReference>
<dbReference type="Gene3D" id="1.25.60.10">
    <property type="entry name" value="MgtE N-terminal domain-like"/>
    <property type="match status" value="1"/>
</dbReference>
<dbReference type="SUPFAM" id="SSF54631">
    <property type="entry name" value="CBS-domain pair"/>
    <property type="match status" value="1"/>
</dbReference>
<proteinExistence type="predicted"/>
<keyword evidence="1" id="KW-0129">CBS domain</keyword>
<evidence type="ECO:0000256" key="1">
    <source>
        <dbReference type="PROSITE-ProRule" id="PRU00703"/>
    </source>
</evidence>
<gene>
    <name evidence="3" type="ORF">AWT59_0652</name>
</gene>
<dbReference type="InterPro" id="IPR000644">
    <property type="entry name" value="CBS_dom"/>
</dbReference>
<dbReference type="PROSITE" id="PS51371">
    <property type="entry name" value="CBS"/>
    <property type="match status" value="1"/>
</dbReference>
<dbReference type="GO" id="GO:0016020">
    <property type="term" value="C:membrane"/>
    <property type="evidence" value="ECO:0007669"/>
    <property type="project" value="InterPro"/>
</dbReference>
<dbReference type="PANTHER" id="PTHR43773:SF1">
    <property type="entry name" value="MAGNESIUM TRANSPORTER MGTE"/>
    <property type="match status" value="1"/>
</dbReference>
<dbReference type="InterPro" id="IPR006668">
    <property type="entry name" value="Mg_transptr_MgtE_intracell_dom"/>
</dbReference>
<dbReference type="Pfam" id="PF03448">
    <property type="entry name" value="MgtE_N"/>
    <property type="match status" value="1"/>
</dbReference>
<dbReference type="InterPro" id="IPR038076">
    <property type="entry name" value="MgtE_N_sf"/>
</dbReference>
<dbReference type="Pfam" id="PF00571">
    <property type="entry name" value="CBS"/>
    <property type="match status" value="1"/>
</dbReference>
<dbReference type="PANTHER" id="PTHR43773">
    <property type="entry name" value="MAGNESIUM TRANSPORTER MGTE"/>
    <property type="match status" value="1"/>
</dbReference>
<dbReference type="PATRIC" id="fig|1796491.3.peg.711"/>
<protein>
    <recommendedName>
        <fullName evidence="2">CBS domain-containing protein</fullName>
    </recommendedName>
</protein>
<dbReference type="SMART" id="SM00924">
    <property type="entry name" value="MgtE_N"/>
    <property type="match status" value="1"/>
</dbReference>
<organism evidence="3 4">
    <name type="scientific">Candidatus Gallionella acididurans</name>
    <dbReference type="NCBI Taxonomy" id="1796491"/>
    <lineage>
        <taxon>Bacteria</taxon>
        <taxon>Pseudomonadati</taxon>
        <taxon>Pseudomonadota</taxon>
        <taxon>Betaproteobacteria</taxon>
        <taxon>Nitrosomonadales</taxon>
        <taxon>Gallionellaceae</taxon>
        <taxon>Gallionella</taxon>
    </lineage>
</organism>
<evidence type="ECO:0000259" key="2">
    <source>
        <dbReference type="PROSITE" id="PS51371"/>
    </source>
</evidence>
<reference evidence="3 4" key="1">
    <citation type="submission" date="2016-02" db="EMBL/GenBank/DDBJ databases">
        <authorList>
            <person name="Wen L."/>
            <person name="He K."/>
            <person name="Yang H."/>
        </authorList>
    </citation>
    <scope>NUCLEOTIDE SEQUENCE [LARGE SCALE GENOMIC DNA]</scope>
    <source>
        <strain evidence="3">ShG14-8</strain>
    </source>
</reference>
<dbReference type="InterPro" id="IPR006669">
    <property type="entry name" value="MgtE_transporter"/>
</dbReference>
<sequence length="415" mass="47161">MAIVLEHKFFLSEIIGRKVYLKTQRVGRLSDMVIIETGKLPEVSHFVVDRPFGYPSLLLPWDKLTMISNTEIVFDASDPAGYERSPPEGAILLRAHILDKKILDMDDHEVEVVYDISLNFQGGKLYVSEVDFSRRRLLRRMGLKKIADWISKQSQETTVSWMYVQQLPEKIDTFKGHVKLKVLKENISDIHPVDLADILEELDGDQRLAIFKALAPEHASDTLEEVEPRVQRDLIHSIEKSHAAQLINAMSPAQAAVILAVLPTTEADELLQMMNKDSAAKVQKIIEQHDENILLFSTQKFMKMPESTKVSEVMTDFRGVARDMDVIMYVYITDEQDILKGVVDLRELIAAEPDQSIGEVMTDNVINLSPDDTLRDAVDMFDRYSFRAIPVTNAENRILAVVSFSDIRGIKPRLD</sequence>
<feature type="domain" description="CBS" evidence="2">
    <location>
        <begin position="361"/>
        <end position="415"/>
    </location>
</feature>